<keyword evidence="3" id="KW-1185">Reference proteome</keyword>
<dbReference type="InterPro" id="IPR013783">
    <property type="entry name" value="Ig-like_fold"/>
</dbReference>
<gene>
    <name evidence="2" type="ORF">F4V43_09965</name>
</gene>
<evidence type="ECO:0000256" key="1">
    <source>
        <dbReference type="SAM" id="SignalP"/>
    </source>
</evidence>
<feature type="signal peptide" evidence="1">
    <location>
        <begin position="1"/>
        <end position="27"/>
    </location>
</feature>
<dbReference type="RefSeq" id="WP_150458089.1">
    <property type="nucleotide sequence ID" value="NZ_VYKK01000012.1"/>
</dbReference>
<dbReference type="OrthoDB" id="174569at2"/>
<proteinExistence type="predicted"/>
<reference evidence="2 3" key="1">
    <citation type="submission" date="2019-09" db="EMBL/GenBank/DDBJ databases">
        <title>Bacillus ochoae sp. nov., Paenibacillus whitsoniae sp. nov., Paenibacillus spiritus sp. nov. Isolated from the Mars Exploration Rover during spacecraft assembly.</title>
        <authorList>
            <person name="Seuylemezian A."/>
            <person name="Vaishampayan P."/>
        </authorList>
    </citation>
    <scope>NUCLEOTIDE SEQUENCE [LARGE SCALE GENOMIC DNA]</scope>
    <source>
        <strain evidence="2 3">MER_111</strain>
    </source>
</reference>
<dbReference type="EMBL" id="VYKK01000012">
    <property type="protein sequence ID" value="KAA9004937.1"/>
    <property type="molecule type" value="Genomic_DNA"/>
</dbReference>
<dbReference type="AlphaFoldDB" id="A0A5J5GA07"/>
<sequence>MNGSKLLLVLLVLLLLIPTLPVTDAQAADAKSASIGIPLSSGLRGNDNSAKAFYLDLPSGVSASSISTSSLKYSGDNTLVSMSLENGKIKVTLKGISKPETVEVSGYSGVRGEDFTTNIGNSIWLYADGRRWQINNYNEAKDTLDYQAKDASDWTTPSKYPPMTLVSAASNQSTVGRVWYTTNGAVVENQYVVDSTVKPVFVSGSDYLKGEPKFKNGKIITNYVIGPEGSPLINSTYEDQTDAATIPVTGWVEGRFYKATVNYHYTATAKLTTYSYGGKVSFDYKPLTEPALEGIVTVLAPNPNPTSNQGKDIPVSLKINGELLAYNNSSNIEEWVFYAKESGSSTVYTKKNYIKALKSSETFANLVIPKGRVPTGEYEKEYTLTVTVRFSKPIDTLNGSVTTLSQTMKATVGVTDSAGNPPSGGGNKRPVAVLSVPDSVMAGQEFLVYGKDSYDPDGAITDYDYGTGSAVEPVTGPYGFTWYPLSEVGNRRTISLLVTDNDNFSGSTTAKVNINAPKPKAAVKILGTKKENRKITLHDASVNLAEHFPVDSSKTRFTIQAVSGGTAGDIKYSGTLTGVSDKDLVIKKAGTYRATIYVVNNVGYSDTAEITFEIAPDEPPTAYLSVPNQAYRDPEHGNKAAAVLDDMSFSPDYDFIGHRLWQYRYDSDNDGSFSDEAWSTLSDANESRIAFNPAAVGRYEIRLTVTEEFDQPTLEEFVMPADRRSANTDSQSATEKILTVYNRAPVVDWSW</sequence>
<name>A0A5J5GA07_9BACL</name>
<feature type="chain" id="PRO_5023908930" evidence="1">
    <location>
        <begin position="28"/>
        <end position="751"/>
    </location>
</feature>
<protein>
    <submittedName>
        <fullName evidence="2">Uncharacterized protein</fullName>
    </submittedName>
</protein>
<comment type="caution">
    <text evidence="2">The sequence shown here is derived from an EMBL/GenBank/DDBJ whole genome shotgun (WGS) entry which is preliminary data.</text>
</comment>
<evidence type="ECO:0000313" key="3">
    <source>
        <dbReference type="Proteomes" id="UP000367750"/>
    </source>
</evidence>
<accession>A0A5J5GA07</accession>
<organism evidence="2 3">
    <name type="scientific">Paenibacillus spiritus</name>
    <dbReference type="NCBI Taxonomy" id="2496557"/>
    <lineage>
        <taxon>Bacteria</taxon>
        <taxon>Bacillati</taxon>
        <taxon>Bacillota</taxon>
        <taxon>Bacilli</taxon>
        <taxon>Bacillales</taxon>
        <taxon>Paenibacillaceae</taxon>
        <taxon>Paenibacillus</taxon>
    </lineage>
</organism>
<dbReference type="Proteomes" id="UP000367750">
    <property type="component" value="Unassembled WGS sequence"/>
</dbReference>
<evidence type="ECO:0000313" key="2">
    <source>
        <dbReference type="EMBL" id="KAA9004937.1"/>
    </source>
</evidence>
<dbReference type="Gene3D" id="2.60.40.10">
    <property type="entry name" value="Immunoglobulins"/>
    <property type="match status" value="1"/>
</dbReference>
<keyword evidence="1" id="KW-0732">Signal</keyword>